<evidence type="ECO:0000313" key="3">
    <source>
        <dbReference type="Proteomes" id="UP000075260"/>
    </source>
</evidence>
<dbReference type="Gene3D" id="3.40.50.720">
    <property type="entry name" value="NAD(P)-binding Rossmann-like Domain"/>
    <property type="match status" value="1"/>
</dbReference>
<dbReference type="OrthoDB" id="267890at2"/>
<evidence type="ECO:0000313" key="2">
    <source>
        <dbReference type="EMBL" id="KYF61497.1"/>
    </source>
</evidence>
<sequence length="284" mass="30488">MYLVTGATGNVGKEVVEELLGAGERVRVFTRDERKVSHWGSRVEKAVGDLARQETIAPALRGARAAFLLPVAEADGVDHVRSFLEAARASGAPRIVLLSSISAGAPTVQLAHRHAEREQLVKDSGLPWTFVRPGTFMSNTFQWARSIKAERVVYNPHGDGKTAPIAPRDIAAVAARAMVTEGLLGQALEVTGPELLSTPEQVEILARVLGVPLRRVDVSVDAARRRMIEAGMPPSLAAALGELIERIRSGNGALKTDTVERVTGRAPATFEAWARARARAWTAS</sequence>
<dbReference type="EMBL" id="JEMA01001182">
    <property type="protein sequence ID" value="KYF61497.1"/>
    <property type="molecule type" value="Genomic_DNA"/>
</dbReference>
<gene>
    <name evidence="2" type="ORF">BE15_15410</name>
</gene>
<dbReference type="CDD" id="cd05269">
    <property type="entry name" value="TMR_SDR_a"/>
    <property type="match status" value="1"/>
</dbReference>
<evidence type="ECO:0000259" key="1">
    <source>
        <dbReference type="Pfam" id="PF13460"/>
    </source>
</evidence>
<feature type="domain" description="NAD(P)-binding" evidence="1">
    <location>
        <begin position="6"/>
        <end position="178"/>
    </location>
</feature>
<name>A0A150Q0F1_SORCE</name>
<dbReference type="InterPro" id="IPR051604">
    <property type="entry name" value="Ergot_Alk_Oxidoreductase"/>
</dbReference>
<dbReference type="AlphaFoldDB" id="A0A150Q0F1"/>
<accession>A0A150Q0F1</accession>
<dbReference type="PANTHER" id="PTHR43162:SF1">
    <property type="entry name" value="PRESTALK A DIFFERENTIATION PROTEIN A"/>
    <property type="match status" value="1"/>
</dbReference>
<dbReference type="RefSeq" id="WP_061613049.1">
    <property type="nucleotide sequence ID" value="NZ_JEMA01001182.1"/>
</dbReference>
<dbReference type="SUPFAM" id="SSF51735">
    <property type="entry name" value="NAD(P)-binding Rossmann-fold domains"/>
    <property type="match status" value="1"/>
</dbReference>
<dbReference type="PANTHER" id="PTHR43162">
    <property type="match status" value="1"/>
</dbReference>
<comment type="caution">
    <text evidence="2">The sequence shown here is derived from an EMBL/GenBank/DDBJ whole genome shotgun (WGS) entry which is preliminary data.</text>
</comment>
<dbReference type="Pfam" id="PF13460">
    <property type="entry name" value="NAD_binding_10"/>
    <property type="match status" value="1"/>
</dbReference>
<proteinExistence type="predicted"/>
<dbReference type="Gene3D" id="3.90.25.10">
    <property type="entry name" value="UDP-galactose 4-epimerase, domain 1"/>
    <property type="match status" value="1"/>
</dbReference>
<dbReference type="InterPro" id="IPR016040">
    <property type="entry name" value="NAD(P)-bd_dom"/>
</dbReference>
<dbReference type="Proteomes" id="UP000075260">
    <property type="component" value="Unassembled WGS sequence"/>
</dbReference>
<dbReference type="InterPro" id="IPR036291">
    <property type="entry name" value="NAD(P)-bd_dom_sf"/>
</dbReference>
<reference evidence="2 3" key="1">
    <citation type="submission" date="2014-02" db="EMBL/GenBank/DDBJ databases">
        <title>The small core and large imbalanced accessory genome model reveals a collaborative survival strategy of Sorangium cellulosum strains in nature.</title>
        <authorList>
            <person name="Han K."/>
            <person name="Peng R."/>
            <person name="Blom J."/>
            <person name="Li Y.-Z."/>
        </authorList>
    </citation>
    <scope>NUCLEOTIDE SEQUENCE [LARGE SCALE GENOMIC DNA]</scope>
    <source>
        <strain evidence="2 3">So0008-312</strain>
    </source>
</reference>
<organism evidence="2 3">
    <name type="scientific">Sorangium cellulosum</name>
    <name type="common">Polyangium cellulosum</name>
    <dbReference type="NCBI Taxonomy" id="56"/>
    <lineage>
        <taxon>Bacteria</taxon>
        <taxon>Pseudomonadati</taxon>
        <taxon>Myxococcota</taxon>
        <taxon>Polyangia</taxon>
        <taxon>Polyangiales</taxon>
        <taxon>Polyangiaceae</taxon>
        <taxon>Sorangium</taxon>
    </lineage>
</organism>
<protein>
    <recommendedName>
        <fullName evidence="1">NAD(P)-binding domain-containing protein</fullName>
    </recommendedName>
</protein>